<feature type="transmembrane region" description="Helical" evidence="9">
    <location>
        <begin position="157"/>
        <end position="177"/>
    </location>
</feature>
<feature type="transmembrane region" description="Helical" evidence="9">
    <location>
        <begin position="821"/>
        <end position="839"/>
    </location>
</feature>
<protein>
    <submittedName>
        <fullName evidence="14">DUF4040 family protein</fullName>
    </submittedName>
</protein>
<evidence type="ECO:0000259" key="10">
    <source>
        <dbReference type="Pfam" id="PF00361"/>
    </source>
</evidence>
<evidence type="ECO:0000256" key="6">
    <source>
        <dbReference type="ARBA" id="ARBA00023136"/>
    </source>
</evidence>
<feature type="transmembrane region" description="Helical" evidence="9">
    <location>
        <begin position="851"/>
        <end position="871"/>
    </location>
</feature>
<dbReference type="InterPro" id="IPR046806">
    <property type="entry name" value="MrpA_C/MbhE"/>
</dbReference>
<dbReference type="InterPro" id="IPR007182">
    <property type="entry name" value="MnhB"/>
</dbReference>
<feature type="domain" description="MrpA C-terminal/MbhE" evidence="13">
    <location>
        <begin position="689"/>
        <end position="766"/>
    </location>
</feature>
<feature type="domain" description="Na+/H+ antiporter MnhB subunit-related protein" evidence="11">
    <location>
        <begin position="792"/>
        <end position="907"/>
    </location>
</feature>
<feature type="transmembrane region" description="Helical" evidence="9">
    <location>
        <begin position="399"/>
        <end position="419"/>
    </location>
</feature>
<keyword evidence="5 9" id="KW-1133">Transmembrane helix</keyword>
<dbReference type="PANTHER" id="PTHR43373">
    <property type="entry name" value="NA(+)/H(+) ANTIPORTER SUBUNIT"/>
    <property type="match status" value="1"/>
</dbReference>
<evidence type="ECO:0000259" key="11">
    <source>
        <dbReference type="Pfam" id="PF04039"/>
    </source>
</evidence>
<feature type="transmembrane region" description="Helical" evidence="9">
    <location>
        <begin position="498"/>
        <end position="523"/>
    </location>
</feature>
<keyword evidence="6 9" id="KW-0472">Membrane</keyword>
<evidence type="ECO:0000256" key="3">
    <source>
        <dbReference type="ARBA" id="ARBA00022475"/>
    </source>
</evidence>
<dbReference type="EMBL" id="CP121252">
    <property type="protein sequence ID" value="WFP15268.1"/>
    <property type="molecule type" value="Genomic_DNA"/>
</dbReference>
<dbReference type="InterPro" id="IPR025383">
    <property type="entry name" value="MrpA_C/MbhD"/>
</dbReference>
<feature type="transmembrane region" description="Helical" evidence="9">
    <location>
        <begin position="798"/>
        <end position="815"/>
    </location>
</feature>
<feature type="transmembrane region" description="Helical" evidence="9">
    <location>
        <begin position="360"/>
        <end position="379"/>
    </location>
</feature>
<feature type="transmembrane region" description="Helical" evidence="9">
    <location>
        <begin position="455"/>
        <end position="478"/>
    </location>
</feature>
<evidence type="ECO:0000256" key="1">
    <source>
        <dbReference type="ARBA" id="ARBA00004651"/>
    </source>
</evidence>
<feature type="domain" description="MrpA C-terminal/MbhD" evidence="12">
    <location>
        <begin position="611"/>
        <end position="674"/>
    </location>
</feature>
<feature type="transmembrane region" description="Helical" evidence="9">
    <location>
        <begin position="572"/>
        <end position="591"/>
    </location>
</feature>
<dbReference type="Pfam" id="PF00361">
    <property type="entry name" value="Proton_antipo_M"/>
    <property type="match status" value="1"/>
</dbReference>
<dbReference type="Pfam" id="PF20501">
    <property type="entry name" value="MbhE"/>
    <property type="match status" value="1"/>
</dbReference>
<feature type="transmembrane region" description="Helical" evidence="9">
    <location>
        <begin position="652"/>
        <end position="673"/>
    </location>
</feature>
<evidence type="ECO:0000256" key="2">
    <source>
        <dbReference type="ARBA" id="ARBA00022448"/>
    </source>
</evidence>
<feature type="region of interest" description="Disordered" evidence="8">
    <location>
        <begin position="955"/>
        <end position="981"/>
    </location>
</feature>
<dbReference type="PRINTS" id="PR01434">
    <property type="entry name" value="NADHDHGNASE5"/>
</dbReference>
<organism evidence="14 15">
    <name type="scientific">Citricoccus muralis</name>
    <dbReference type="NCBI Taxonomy" id="169134"/>
    <lineage>
        <taxon>Bacteria</taxon>
        <taxon>Bacillati</taxon>
        <taxon>Actinomycetota</taxon>
        <taxon>Actinomycetes</taxon>
        <taxon>Micrococcales</taxon>
        <taxon>Micrococcaceae</taxon>
        <taxon>Citricoccus</taxon>
    </lineage>
</organism>
<feature type="domain" description="NADH:quinone oxidoreductase/Mrp antiporter transmembrane" evidence="10">
    <location>
        <begin position="122"/>
        <end position="402"/>
    </location>
</feature>
<feature type="transmembrane region" description="Helical" evidence="9">
    <location>
        <begin position="603"/>
        <end position="620"/>
    </location>
</feature>
<gene>
    <name evidence="14" type="ORF">P8192_07450</name>
</gene>
<feature type="transmembrane region" description="Helical" evidence="9">
    <location>
        <begin position="236"/>
        <end position="257"/>
    </location>
</feature>
<name>A0ABY8H3N2_9MICC</name>
<dbReference type="Pfam" id="PF04039">
    <property type="entry name" value="MnhB"/>
    <property type="match status" value="1"/>
</dbReference>
<feature type="transmembrane region" description="Helical" evidence="9">
    <location>
        <begin position="318"/>
        <end position="339"/>
    </location>
</feature>
<feature type="transmembrane region" description="Helical" evidence="9">
    <location>
        <begin position="263"/>
        <end position="284"/>
    </location>
</feature>
<keyword evidence="4 7" id="KW-0812">Transmembrane</keyword>
<evidence type="ECO:0000256" key="5">
    <source>
        <dbReference type="ARBA" id="ARBA00022989"/>
    </source>
</evidence>
<accession>A0ABY8H3N2</accession>
<proteinExistence type="predicted"/>
<dbReference type="Pfam" id="PF13244">
    <property type="entry name" value="MbhD"/>
    <property type="match status" value="1"/>
</dbReference>
<feature type="transmembrane region" description="Helical" evidence="9">
    <location>
        <begin position="103"/>
        <end position="121"/>
    </location>
</feature>
<feature type="transmembrane region" description="Helical" evidence="9">
    <location>
        <begin position="291"/>
        <end position="312"/>
    </location>
</feature>
<feature type="transmembrane region" description="Helical" evidence="9">
    <location>
        <begin position="127"/>
        <end position="145"/>
    </location>
</feature>
<evidence type="ECO:0000313" key="15">
    <source>
        <dbReference type="Proteomes" id="UP001219037"/>
    </source>
</evidence>
<keyword evidence="2" id="KW-0813">Transport</keyword>
<feature type="transmembrane region" description="Helical" evidence="9">
    <location>
        <begin position="67"/>
        <end position="91"/>
    </location>
</feature>
<dbReference type="Proteomes" id="UP001219037">
    <property type="component" value="Chromosome"/>
</dbReference>
<feature type="transmembrane region" description="Helical" evidence="9">
    <location>
        <begin position="627"/>
        <end position="646"/>
    </location>
</feature>
<feature type="transmembrane region" description="Helical" evidence="9">
    <location>
        <begin position="746"/>
        <end position="764"/>
    </location>
</feature>
<evidence type="ECO:0000259" key="13">
    <source>
        <dbReference type="Pfam" id="PF20501"/>
    </source>
</evidence>
<dbReference type="InterPro" id="IPR001750">
    <property type="entry name" value="ND/Mrp_TM"/>
</dbReference>
<evidence type="ECO:0000256" key="9">
    <source>
        <dbReference type="SAM" id="Phobius"/>
    </source>
</evidence>
<reference evidence="14 15" key="1">
    <citation type="submission" date="2023-04" db="EMBL/GenBank/DDBJ databases">
        <title>Funneling lignin-derived compounds into biodiesel using alkali-halophilic Citricoccus sp. P2.</title>
        <authorList>
            <person name="Luo C.-B."/>
        </authorList>
    </citation>
    <scope>NUCLEOTIDE SEQUENCE [LARGE SCALE GENOMIC DNA]</scope>
    <source>
        <strain evidence="14 15">P2</strain>
    </source>
</reference>
<evidence type="ECO:0000256" key="7">
    <source>
        <dbReference type="RuleBase" id="RU000320"/>
    </source>
</evidence>
<keyword evidence="3" id="KW-1003">Cell membrane</keyword>
<evidence type="ECO:0000256" key="8">
    <source>
        <dbReference type="SAM" id="MobiDB-lite"/>
    </source>
</evidence>
<feature type="transmembrane region" description="Helical" evidence="9">
    <location>
        <begin position="685"/>
        <end position="706"/>
    </location>
</feature>
<keyword evidence="15" id="KW-1185">Reference proteome</keyword>
<dbReference type="PANTHER" id="PTHR43373:SF1">
    <property type="entry name" value="NA(+)_H(+) ANTIPORTER SUBUNIT A"/>
    <property type="match status" value="1"/>
</dbReference>
<dbReference type="NCBIfam" id="NF009290">
    <property type="entry name" value="PRK12650.1"/>
    <property type="match status" value="1"/>
</dbReference>
<dbReference type="RefSeq" id="WP_278155851.1">
    <property type="nucleotide sequence ID" value="NZ_CP121252.1"/>
</dbReference>
<feature type="transmembrane region" description="Helical" evidence="9">
    <location>
        <begin position="197"/>
        <end position="215"/>
    </location>
</feature>
<sequence>MLLVSILIVGLAVLLAAPLAKGLGRNAGWVLWVPLAGAAALLSAEWFGAEGSLTESYPWIPGLGVGLHLHLTGLSYLFSMIVLVIGAAVLFYSARYLGSKKIISFYLLMCLFALAMLLLVLADDLVVLYVAWEATTLTSFFLIARSGALARQPAIRTLLVTVAGGLCLLTAVCVMIIDSGTTRISEVLASDMWQDPVLAAMLAVLLGTAALTKSAQFPFQAWLPDSMVAISPVSAYLHAAAMVKAGIFLLLLFSSALSTVLTWNILLIAAGGITALFGAVAAVRRYDLKELLAYSTMSQLGLLVMLIGIGTATALQAAVVHTIAHALFKSALFMAVGTLDHEAGTRDMRLLAHQKLRTGSTHLAIILGATSMAGLPPLLGFVSKESMFEASLDAPWGGGIGVLLTAWIAVTSVFTLTYSGRLVIGALGKYRPAPNSPRAQAPDASAPRVVTEAPVTFWIIPWMLAAAGVVLGLAPMLLDTLATDAVTIVSNAGADVHLALWHGVNAPLLISASVFLAGGLLIWQRRRVEEALVPRGMKISGLRAVENIRTAMIEVGVRVGGWTPGQNPGLHLIVLCACLPVLALVGVFALGPLPEVVGETAQPLDWLLVTLVAAGVLTTVRAQTRISAVVVVGVVGFGVTLWFFALGSVDVALTQLLVEILTVCVMVLLLKRLPARFDTERRGRAIPAAVIAVGAGLAAGLGVWALTGRRDISEPALYFLQHGEETTGGANIVNTILVEFRALDTLGELTVLGVAGLAVAALLASRDPDSVRQTPVNMKSVLADAVPNSVYIRTFTKVAAPLMFVFSLVTLVRGHNEPGGGFISALIGGAAFALLYIGALDDESAPIRWPYLTLIGAGIVTGSGIGLVGLVKGSFLTPLHTELFGIHLNSALIFDVGVYLAVLGVILAAFNLLGRERPGRHGVWGSSSPPVPEDNPRTGAIPVIYQDALNQSRHESLMMTANRQRGDAATEQQHTPGKGES</sequence>
<evidence type="ECO:0000256" key="4">
    <source>
        <dbReference type="ARBA" id="ARBA00022692"/>
    </source>
</evidence>
<evidence type="ECO:0000313" key="14">
    <source>
        <dbReference type="EMBL" id="WFP15268.1"/>
    </source>
</evidence>
<feature type="transmembrane region" description="Helical" evidence="9">
    <location>
        <begin position="891"/>
        <end position="913"/>
    </location>
</feature>
<comment type="subcellular location">
    <subcellularLocation>
        <location evidence="1">Cell membrane</location>
        <topology evidence="1">Multi-pass membrane protein</topology>
    </subcellularLocation>
    <subcellularLocation>
        <location evidence="7">Membrane</location>
        <topology evidence="7">Multi-pass membrane protein</topology>
    </subcellularLocation>
</comment>
<dbReference type="InterPro" id="IPR050616">
    <property type="entry name" value="CPA3_Na-H_Antiporter_A"/>
</dbReference>
<evidence type="ECO:0000259" key="12">
    <source>
        <dbReference type="Pfam" id="PF13244"/>
    </source>
</evidence>